<name>A0AAV6FID2_9TELE</name>
<organism evidence="2 3">
    <name type="scientific">Alosa alosa</name>
    <name type="common">allis shad</name>
    <dbReference type="NCBI Taxonomy" id="278164"/>
    <lineage>
        <taxon>Eukaryota</taxon>
        <taxon>Metazoa</taxon>
        <taxon>Chordata</taxon>
        <taxon>Craniata</taxon>
        <taxon>Vertebrata</taxon>
        <taxon>Euteleostomi</taxon>
        <taxon>Actinopterygii</taxon>
        <taxon>Neopterygii</taxon>
        <taxon>Teleostei</taxon>
        <taxon>Clupei</taxon>
        <taxon>Clupeiformes</taxon>
        <taxon>Clupeoidei</taxon>
        <taxon>Clupeidae</taxon>
        <taxon>Alosa</taxon>
    </lineage>
</organism>
<proteinExistence type="predicted"/>
<evidence type="ECO:0000313" key="3">
    <source>
        <dbReference type="Proteomes" id="UP000823561"/>
    </source>
</evidence>
<comment type="caution">
    <text evidence="2">The sequence shown here is derived from an EMBL/GenBank/DDBJ whole genome shotgun (WGS) entry which is preliminary data.</text>
</comment>
<dbReference type="EMBL" id="JADWDJ010000023">
    <property type="protein sequence ID" value="KAG5262225.1"/>
    <property type="molecule type" value="Genomic_DNA"/>
</dbReference>
<gene>
    <name evidence="2" type="ORF">AALO_G00293570</name>
</gene>
<evidence type="ECO:0000256" key="1">
    <source>
        <dbReference type="SAM" id="MobiDB-lite"/>
    </source>
</evidence>
<reference evidence="2" key="1">
    <citation type="submission" date="2020-10" db="EMBL/GenBank/DDBJ databases">
        <title>Chromosome-scale genome assembly of the Allis shad, Alosa alosa.</title>
        <authorList>
            <person name="Margot Z."/>
            <person name="Christophe K."/>
            <person name="Cabau C."/>
            <person name="Louis A."/>
            <person name="Berthelot C."/>
            <person name="Parey E."/>
            <person name="Roest Crollius H."/>
            <person name="Montfort J."/>
            <person name="Robinson-Rechavi M."/>
            <person name="Bucao C."/>
            <person name="Bouchez O."/>
            <person name="Gislard M."/>
            <person name="Lluch J."/>
            <person name="Milhes M."/>
            <person name="Lampietro C."/>
            <person name="Lopez Roques C."/>
            <person name="Donnadieu C."/>
            <person name="Braasch I."/>
            <person name="Desvignes T."/>
            <person name="Postlethwait J."/>
            <person name="Bobe J."/>
            <person name="Guiguen Y."/>
        </authorList>
    </citation>
    <scope>NUCLEOTIDE SEQUENCE</scope>
    <source>
        <strain evidence="2">M-15738</strain>
        <tissue evidence="2">Blood</tissue>
    </source>
</reference>
<feature type="region of interest" description="Disordered" evidence="1">
    <location>
        <begin position="460"/>
        <end position="563"/>
    </location>
</feature>
<accession>A0AAV6FID2</accession>
<feature type="compositionally biased region" description="Basic and acidic residues" evidence="1">
    <location>
        <begin position="648"/>
        <end position="660"/>
    </location>
</feature>
<dbReference type="AlphaFoldDB" id="A0AAV6FID2"/>
<feature type="compositionally biased region" description="Basic residues" evidence="1">
    <location>
        <begin position="398"/>
        <end position="417"/>
    </location>
</feature>
<feature type="region of interest" description="Disordered" evidence="1">
    <location>
        <begin position="614"/>
        <end position="669"/>
    </location>
</feature>
<feature type="compositionally biased region" description="Basic and acidic residues" evidence="1">
    <location>
        <begin position="526"/>
        <end position="553"/>
    </location>
</feature>
<evidence type="ECO:0000313" key="2">
    <source>
        <dbReference type="EMBL" id="KAG5262225.1"/>
    </source>
</evidence>
<sequence>MSALKLFDGEHHETSQHNITRRMRQTKRREADGTLKVECVIEEVEIRRNVKHLTMNQSKAADQFQTNGVSPSKPFKKRFSSKIVLDDESNQDLGAHDLIDLINSPHSRHDRWTKSSESPMWGLNGDSSPAMHSVALLSDGGQSDAACSDTESVEIILGSESEDDERLNLSMSQYSGPNVSPELSTTPLSQMLSLSKSQEPSANSGAEAGLKFMSGSYGEDSALIGCGKEPPIAIGSEDEDLGDRNVTDSCCSIASGPSRPWQPVPQGPCSSCLAVCVRMKRLTNWTKSRVKDPACLYYDQWMLLKPWQSRGVHGHCRVRGKLFKHLPRIWQHAKVQAEEDLDDECGVCSRPHVFLQRNLRQCKRSQSKLVKHTKVRNKAGSRRGRRSKDHWPPLPGQHVKKRRSKSVKDSIKKKKKRSVGEKQGSSGRREETSGTEVLHEDSQTLGDEHLSYDDVTADCSTEEQANLSPDRRQDMNADIQTNGCPDKHGNVNALSPSEWPANANVGSPSHTHTGRYKGRYTGSSPDSREDRPRDLRADRHRDEHVDGHREKQRSNQRSVLEADGQTGVKAFKCVVSGSDRDVGGSTDTSPIVHLHRCDCVNGNVKQADCLRKAPHNSRDVKHKGAGKHSCWSTDRPTGSDVDVSLNRNADDEGRCLNNEKRKSHPGDALSRHLGVDPNIHLNSLSNMNGDDVLDDSDGHLDRHVEGSSDELVDLSTAMGITRRALLFEDPPTLPLMNGSSATPVVGSVQTQGHTAVPLSKDPYMFRTPTPPGIEAFEVVRKLRPFARTLRKTWGLDVVASSPFCALWIGCTVRLSVKPIREWHTEKLAQQPLMHAHGLF</sequence>
<keyword evidence="3" id="KW-1185">Reference proteome</keyword>
<protein>
    <submittedName>
        <fullName evidence="2">Uncharacterized protein</fullName>
    </submittedName>
</protein>
<feature type="compositionally biased region" description="Basic and acidic residues" evidence="1">
    <location>
        <begin position="427"/>
        <end position="446"/>
    </location>
</feature>
<dbReference type="Proteomes" id="UP000823561">
    <property type="component" value="Chromosome 23"/>
</dbReference>
<feature type="compositionally biased region" description="Basic residues" evidence="1">
    <location>
        <begin position="366"/>
        <end position="388"/>
    </location>
</feature>
<feature type="region of interest" description="Disordered" evidence="1">
    <location>
        <begin position="366"/>
        <end position="446"/>
    </location>
</feature>